<dbReference type="Gene3D" id="3.40.50.2300">
    <property type="match status" value="1"/>
</dbReference>
<sequence>MTARASKKRILIIDDSEAIHHDFRRLLCPERKEGRKALDLMEEALFGTAPTESPPELDFEVDSALQGQEGLEKVRQAQEAGHPYDLAFLDYRMPPGWNGVETLRHLRKVAPKLPVVLCSAYSDYSWEQILEEFPETGPLTELRKPVNRDQVREVVRTFTEEGDASHT</sequence>
<keyword evidence="5" id="KW-1185">Reference proteome</keyword>
<dbReference type="PROSITE" id="PS50110">
    <property type="entry name" value="RESPONSE_REGULATORY"/>
    <property type="match status" value="1"/>
</dbReference>
<dbReference type="Pfam" id="PF00072">
    <property type="entry name" value="Response_reg"/>
    <property type="match status" value="1"/>
</dbReference>
<dbReference type="InterPro" id="IPR001789">
    <property type="entry name" value="Sig_transdc_resp-reg_receiver"/>
</dbReference>
<accession>A0ABU5H0Y2</accession>
<evidence type="ECO:0000313" key="4">
    <source>
        <dbReference type="EMBL" id="MDY7227104.1"/>
    </source>
</evidence>
<dbReference type="EMBL" id="JAXIVS010000003">
    <property type="protein sequence ID" value="MDY7227104.1"/>
    <property type="molecule type" value="Genomic_DNA"/>
</dbReference>
<feature type="modified residue" description="4-aspartylphosphate" evidence="2">
    <location>
        <position position="90"/>
    </location>
</feature>
<dbReference type="PANTHER" id="PTHR44591:SF3">
    <property type="entry name" value="RESPONSE REGULATORY DOMAIN-CONTAINING PROTEIN"/>
    <property type="match status" value="1"/>
</dbReference>
<name>A0ABU5H0Y2_9BACT</name>
<organism evidence="4 5">
    <name type="scientific">Hyalangium rubrum</name>
    <dbReference type="NCBI Taxonomy" id="3103134"/>
    <lineage>
        <taxon>Bacteria</taxon>
        <taxon>Pseudomonadati</taxon>
        <taxon>Myxococcota</taxon>
        <taxon>Myxococcia</taxon>
        <taxon>Myxococcales</taxon>
        <taxon>Cystobacterineae</taxon>
        <taxon>Archangiaceae</taxon>
        <taxon>Hyalangium</taxon>
    </lineage>
</organism>
<protein>
    <submittedName>
        <fullName evidence="4">Response regulator</fullName>
    </submittedName>
</protein>
<dbReference type="RefSeq" id="WP_321545819.1">
    <property type="nucleotide sequence ID" value="NZ_JAXIVS010000003.1"/>
</dbReference>
<dbReference type="InterPro" id="IPR011006">
    <property type="entry name" value="CheY-like_superfamily"/>
</dbReference>
<dbReference type="InterPro" id="IPR050595">
    <property type="entry name" value="Bact_response_regulator"/>
</dbReference>
<dbReference type="SUPFAM" id="SSF52172">
    <property type="entry name" value="CheY-like"/>
    <property type="match status" value="1"/>
</dbReference>
<feature type="domain" description="Response regulatory" evidence="3">
    <location>
        <begin position="9"/>
        <end position="159"/>
    </location>
</feature>
<evidence type="ECO:0000259" key="3">
    <source>
        <dbReference type="PROSITE" id="PS50110"/>
    </source>
</evidence>
<gene>
    <name evidence="4" type="ORF">SYV04_11910</name>
</gene>
<keyword evidence="1 2" id="KW-0597">Phosphoprotein</keyword>
<comment type="caution">
    <text evidence="4">The sequence shown here is derived from an EMBL/GenBank/DDBJ whole genome shotgun (WGS) entry which is preliminary data.</text>
</comment>
<evidence type="ECO:0000256" key="2">
    <source>
        <dbReference type="PROSITE-ProRule" id="PRU00169"/>
    </source>
</evidence>
<evidence type="ECO:0000256" key="1">
    <source>
        <dbReference type="ARBA" id="ARBA00022553"/>
    </source>
</evidence>
<dbReference type="PANTHER" id="PTHR44591">
    <property type="entry name" value="STRESS RESPONSE REGULATOR PROTEIN 1"/>
    <property type="match status" value="1"/>
</dbReference>
<dbReference type="Proteomes" id="UP001291309">
    <property type="component" value="Unassembled WGS sequence"/>
</dbReference>
<reference evidence="4 5" key="1">
    <citation type="submission" date="2023-12" db="EMBL/GenBank/DDBJ databases">
        <title>the genome sequence of Hyalangium sp. s54d21.</title>
        <authorList>
            <person name="Zhang X."/>
        </authorList>
    </citation>
    <scope>NUCLEOTIDE SEQUENCE [LARGE SCALE GENOMIC DNA]</scope>
    <source>
        <strain evidence="5">s54d21</strain>
    </source>
</reference>
<proteinExistence type="predicted"/>
<dbReference type="SMART" id="SM00448">
    <property type="entry name" value="REC"/>
    <property type="match status" value="1"/>
</dbReference>
<evidence type="ECO:0000313" key="5">
    <source>
        <dbReference type="Proteomes" id="UP001291309"/>
    </source>
</evidence>